<evidence type="ECO:0000313" key="1">
    <source>
        <dbReference type="EMBL" id="KAG8650607.1"/>
    </source>
</evidence>
<dbReference type="Proteomes" id="UP000091857">
    <property type="component" value="Chromosome 7"/>
</dbReference>
<comment type="caution">
    <text evidence="1">The sequence shown here is derived from an EMBL/GenBank/DDBJ whole genome shotgun (WGS) entry which is preliminary data.</text>
</comment>
<proteinExistence type="predicted"/>
<sequence length="170" mass="19965">MVFQFSIYNRIKYFSKKAQNKMVEILQKLTTEEVVKNWITKRVQFSTVSYAGKLTLQAEPSFGAQKAQYQALLTAAKTPKEYKMICQQMFNHLASGESIKKEKIKQTSNKESSKKSSDKKYQRRHSAEERDSPVRKRSQQRHLRRHPPVKTRHLHTVIAMKTTAIKFFQQ</sequence>
<gene>
    <name evidence="1" type="ORF">MANES_07G054720v8</name>
</gene>
<organism evidence="1 2">
    <name type="scientific">Manihot esculenta</name>
    <name type="common">Cassava</name>
    <name type="synonym">Jatropha manihot</name>
    <dbReference type="NCBI Taxonomy" id="3983"/>
    <lineage>
        <taxon>Eukaryota</taxon>
        <taxon>Viridiplantae</taxon>
        <taxon>Streptophyta</taxon>
        <taxon>Embryophyta</taxon>
        <taxon>Tracheophyta</taxon>
        <taxon>Spermatophyta</taxon>
        <taxon>Magnoliopsida</taxon>
        <taxon>eudicotyledons</taxon>
        <taxon>Gunneridae</taxon>
        <taxon>Pentapetalae</taxon>
        <taxon>rosids</taxon>
        <taxon>fabids</taxon>
        <taxon>Malpighiales</taxon>
        <taxon>Euphorbiaceae</taxon>
        <taxon>Crotonoideae</taxon>
        <taxon>Manihoteae</taxon>
        <taxon>Manihot</taxon>
    </lineage>
</organism>
<dbReference type="EMBL" id="CM004393">
    <property type="protein sequence ID" value="KAG8650607.1"/>
    <property type="molecule type" value="Genomic_DNA"/>
</dbReference>
<name>A0ACB7HDS5_MANES</name>
<accession>A0ACB7HDS5</accession>
<reference evidence="2" key="1">
    <citation type="journal article" date="2016" name="Nat. Biotechnol.">
        <title>Sequencing wild and cultivated cassava and related species reveals extensive interspecific hybridization and genetic diversity.</title>
        <authorList>
            <person name="Bredeson J.V."/>
            <person name="Lyons J.B."/>
            <person name="Prochnik S.E."/>
            <person name="Wu G.A."/>
            <person name="Ha C.M."/>
            <person name="Edsinger-Gonzales E."/>
            <person name="Grimwood J."/>
            <person name="Schmutz J."/>
            <person name="Rabbi I.Y."/>
            <person name="Egesi C."/>
            <person name="Nauluvula P."/>
            <person name="Lebot V."/>
            <person name="Ndunguru J."/>
            <person name="Mkamilo G."/>
            <person name="Bart R.S."/>
            <person name="Setter T.L."/>
            <person name="Gleadow R.M."/>
            <person name="Kulakow P."/>
            <person name="Ferguson M.E."/>
            <person name="Rounsley S."/>
            <person name="Rokhsar D.S."/>
        </authorList>
    </citation>
    <scope>NUCLEOTIDE SEQUENCE [LARGE SCALE GENOMIC DNA]</scope>
    <source>
        <strain evidence="2">cv. AM560-2</strain>
    </source>
</reference>
<keyword evidence="2" id="KW-1185">Reference proteome</keyword>
<protein>
    <submittedName>
        <fullName evidence="1">Uncharacterized protein</fullName>
    </submittedName>
</protein>
<evidence type="ECO:0000313" key="2">
    <source>
        <dbReference type="Proteomes" id="UP000091857"/>
    </source>
</evidence>